<evidence type="ECO:0000256" key="2">
    <source>
        <dbReference type="ARBA" id="ARBA00023163"/>
    </source>
</evidence>
<keyword evidence="4" id="KW-0175">Coiled coil</keyword>
<comment type="caution">
    <text evidence="6">The sequence shown here is derived from an EMBL/GenBank/DDBJ whole genome shotgun (WGS) entry which is preliminary data.</text>
</comment>
<name>A0A2K3MUT1_TRIPR</name>
<dbReference type="STRING" id="57577.A0A2K3MUT1"/>
<organism evidence="6 7">
    <name type="scientific">Trifolium pratense</name>
    <name type="common">Red clover</name>
    <dbReference type="NCBI Taxonomy" id="57577"/>
    <lineage>
        <taxon>Eukaryota</taxon>
        <taxon>Viridiplantae</taxon>
        <taxon>Streptophyta</taxon>
        <taxon>Embryophyta</taxon>
        <taxon>Tracheophyta</taxon>
        <taxon>Spermatophyta</taxon>
        <taxon>Magnoliopsida</taxon>
        <taxon>eudicotyledons</taxon>
        <taxon>Gunneridae</taxon>
        <taxon>Pentapetalae</taxon>
        <taxon>rosids</taxon>
        <taxon>fabids</taxon>
        <taxon>Fabales</taxon>
        <taxon>Fabaceae</taxon>
        <taxon>Papilionoideae</taxon>
        <taxon>50 kb inversion clade</taxon>
        <taxon>NPAAA clade</taxon>
        <taxon>Hologalegina</taxon>
        <taxon>IRL clade</taxon>
        <taxon>Trifolieae</taxon>
        <taxon>Trifolium</taxon>
    </lineage>
</organism>
<evidence type="ECO:0000256" key="5">
    <source>
        <dbReference type="SAM" id="MobiDB-lite"/>
    </source>
</evidence>
<reference evidence="6 7" key="2">
    <citation type="journal article" date="2017" name="Front. Plant Sci.">
        <title>Gene Classification and Mining of Molecular Markers Useful in Red Clover (Trifolium pratense) Breeding.</title>
        <authorList>
            <person name="Istvanek J."/>
            <person name="Dluhosova J."/>
            <person name="Dluhos P."/>
            <person name="Patkova L."/>
            <person name="Nedelnik J."/>
            <person name="Repkova J."/>
        </authorList>
    </citation>
    <scope>NUCLEOTIDE SEQUENCE [LARGE SCALE GENOMIC DNA]</scope>
    <source>
        <strain evidence="7">cv. Tatra</strain>
        <tissue evidence="6">Young leaves</tissue>
    </source>
</reference>
<dbReference type="InterPro" id="IPR052483">
    <property type="entry name" value="bZIP_transcription_regulators"/>
</dbReference>
<evidence type="ECO:0000256" key="3">
    <source>
        <dbReference type="ARBA" id="ARBA00023242"/>
    </source>
</evidence>
<evidence type="ECO:0000256" key="4">
    <source>
        <dbReference type="SAM" id="Coils"/>
    </source>
</evidence>
<sequence>MQLKEQPGLLKSNILRPFSSGPSAFRPWRPSLKSGLGEVEASDGVVKANPQDNNNNNMGKEKSNLGHVEKNQINVGSATVGADVDDQAQHKMDPKRLKQILAHRAAEKKFRTRKNEYMAHLERMDKYYQDTLYSLHSQMEACKNKRWLMQIEHHQLKLEIAVHEKKAILREVEIERNQAELNRLMMELQKKQG</sequence>
<proteinExistence type="predicted"/>
<evidence type="ECO:0008006" key="8">
    <source>
        <dbReference type="Google" id="ProtNLM"/>
    </source>
</evidence>
<evidence type="ECO:0000256" key="1">
    <source>
        <dbReference type="ARBA" id="ARBA00023015"/>
    </source>
</evidence>
<dbReference type="GO" id="GO:0003700">
    <property type="term" value="F:DNA-binding transcription factor activity"/>
    <property type="evidence" value="ECO:0007669"/>
    <property type="project" value="InterPro"/>
</dbReference>
<dbReference type="InterPro" id="IPR046347">
    <property type="entry name" value="bZIP_sf"/>
</dbReference>
<feature type="region of interest" description="Disordered" evidence="5">
    <location>
        <begin position="1"/>
        <end position="26"/>
    </location>
</feature>
<evidence type="ECO:0000313" key="6">
    <source>
        <dbReference type="EMBL" id="PNX94593.1"/>
    </source>
</evidence>
<dbReference type="GO" id="GO:0005634">
    <property type="term" value="C:nucleus"/>
    <property type="evidence" value="ECO:0007669"/>
    <property type="project" value="TreeGrafter"/>
</dbReference>
<dbReference type="EMBL" id="ASHM01012636">
    <property type="protein sequence ID" value="PNX94593.1"/>
    <property type="molecule type" value="Genomic_DNA"/>
</dbReference>
<dbReference type="PANTHER" id="PTHR46391:SF13">
    <property type="entry name" value="ACTIVATOR OF SPOMIN LUC3"/>
    <property type="match status" value="1"/>
</dbReference>
<dbReference type="Proteomes" id="UP000236291">
    <property type="component" value="Unassembled WGS sequence"/>
</dbReference>
<dbReference type="AlphaFoldDB" id="A0A2K3MUT1"/>
<feature type="region of interest" description="Disordered" evidence="5">
    <location>
        <begin position="45"/>
        <end position="64"/>
    </location>
</feature>
<dbReference type="GO" id="GO:0045893">
    <property type="term" value="P:positive regulation of DNA-templated transcription"/>
    <property type="evidence" value="ECO:0007669"/>
    <property type="project" value="TreeGrafter"/>
</dbReference>
<feature type="coiled-coil region" evidence="4">
    <location>
        <begin position="162"/>
        <end position="191"/>
    </location>
</feature>
<dbReference type="SUPFAM" id="SSF57959">
    <property type="entry name" value="Leucine zipper domain"/>
    <property type="match status" value="1"/>
</dbReference>
<dbReference type="GO" id="GO:0003677">
    <property type="term" value="F:DNA binding"/>
    <property type="evidence" value="ECO:0007669"/>
    <property type="project" value="TreeGrafter"/>
</dbReference>
<evidence type="ECO:0000313" key="7">
    <source>
        <dbReference type="Proteomes" id="UP000236291"/>
    </source>
</evidence>
<keyword evidence="2" id="KW-0804">Transcription</keyword>
<gene>
    <name evidence="6" type="ORF">L195_g017770</name>
</gene>
<keyword evidence="1" id="KW-0805">Transcription regulation</keyword>
<keyword evidence="3" id="KW-0539">Nucleus</keyword>
<reference evidence="6 7" key="1">
    <citation type="journal article" date="2014" name="Am. J. Bot.">
        <title>Genome assembly and annotation for red clover (Trifolium pratense; Fabaceae).</title>
        <authorList>
            <person name="Istvanek J."/>
            <person name="Jaros M."/>
            <person name="Krenek A."/>
            <person name="Repkova J."/>
        </authorList>
    </citation>
    <scope>NUCLEOTIDE SEQUENCE [LARGE SCALE GENOMIC DNA]</scope>
    <source>
        <strain evidence="7">cv. Tatra</strain>
        <tissue evidence="6">Young leaves</tissue>
    </source>
</reference>
<protein>
    <recommendedName>
        <fullName evidence="8">BZIP domain-containing protein</fullName>
    </recommendedName>
</protein>
<accession>A0A2K3MUT1</accession>
<dbReference type="PANTHER" id="PTHR46391">
    <property type="entry name" value="BASIC LEUCINE ZIPPER 34"/>
    <property type="match status" value="1"/>
</dbReference>